<dbReference type="InterPro" id="IPR038538">
    <property type="entry name" value="MTERF_sf"/>
</dbReference>
<organism evidence="4 5">
    <name type="scientific">Trifolium medium</name>
    <dbReference type="NCBI Taxonomy" id="97028"/>
    <lineage>
        <taxon>Eukaryota</taxon>
        <taxon>Viridiplantae</taxon>
        <taxon>Streptophyta</taxon>
        <taxon>Embryophyta</taxon>
        <taxon>Tracheophyta</taxon>
        <taxon>Spermatophyta</taxon>
        <taxon>Magnoliopsida</taxon>
        <taxon>eudicotyledons</taxon>
        <taxon>Gunneridae</taxon>
        <taxon>Pentapetalae</taxon>
        <taxon>rosids</taxon>
        <taxon>fabids</taxon>
        <taxon>Fabales</taxon>
        <taxon>Fabaceae</taxon>
        <taxon>Papilionoideae</taxon>
        <taxon>50 kb inversion clade</taxon>
        <taxon>NPAAA clade</taxon>
        <taxon>Hologalegina</taxon>
        <taxon>IRL clade</taxon>
        <taxon>Trifolieae</taxon>
        <taxon>Trifolium</taxon>
    </lineage>
</organism>
<dbReference type="FunFam" id="1.25.70.10:FF:000001">
    <property type="entry name" value="Mitochondrial transcription termination factor-like"/>
    <property type="match status" value="1"/>
</dbReference>
<dbReference type="Gene3D" id="1.25.70.10">
    <property type="entry name" value="Transcription termination factor 3, mitochondrial"/>
    <property type="match status" value="1"/>
</dbReference>
<keyword evidence="5" id="KW-1185">Reference proteome</keyword>
<comment type="caution">
    <text evidence="4">The sequence shown here is derived from an EMBL/GenBank/DDBJ whole genome shotgun (WGS) entry which is preliminary data.</text>
</comment>
<dbReference type="PANTHER" id="PTHR13068:SF91">
    <property type="entry name" value="TRANSCRIPTION TERMINATION FACTOR FAMILY PROTEIN"/>
    <property type="match status" value="1"/>
</dbReference>
<evidence type="ECO:0000256" key="3">
    <source>
        <dbReference type="ARBA" id="ARBA00022946"/>
    </source>
</evidence>
<keyword evidence="3" id="KW-0809">Transit peptide</keyword>
<protein>
    <submittedName>
        <fullName evidence="4">mTERF protein</fullName>
    </submittedName>
</protein>
<evidence type="ECO:0000313" key="5">
    <source>
        <dbReference type="Proteomes" id="UP000265520"/>
    </source>
</evidence>
<sequence>MVLSPSLENHIVPTYELLYRLLQSDKETIDVVIHNPYLLSNCRVPHNITLLVENGVKDSTIGRLLRTHSRALDTKKTYMLKLVKELKDLGFNPSKTTFGIALEAKQSVNKTLWKEKVDAFKKWGWSDEDVIEAFRRNPQCMLTSIDKINLVMSFWVDQLGWDARALAKGPSALTNSLEKRIIPRASVAQFLLKKGLRKKTASLTWLVVMSEKLFLD</sequence>
<evidence type="ECO:0000256" key="2">
    <source>
        <dbReference type="ARBA" id="ARBA00022472"/>
    </source>
</evidence>
<dbReference type="Proteomes" id="UP000265520">
    <property type="component" value="Unassembled WGS sequence"/>
</dbReference>
<dbReference type="PANTHER" id="PTHR13068">
    <property type="entry name" value="CGI-12 PROTEIN-RELATED"/>
    <property type="match status" value="1"/>
</dbReference>
<keyword evidence="2" id="KW-0806">Transcription termination</keyword>
<feature type="non-terminal residue" evidence="4">
    <location>
        <position position="216"/>
    </location>
</feature>
<dbReference type="Pfam" id="PF02536">
    <property type="entry name" value="mTERF"/>
    <property type="match status" value="1"/>
</dbReference>
<proteinExistence type="inferred from homology"/>
<dbReference type="GO" id="GO:0003676">
    <property type="term" value="F:nucleic acid binding"/>
    <property type="evidence" value="ECO:0007669"/>
    <property type="project" value="InterPro"/>
</dbReference>
<evidence type="ECO:0000256" key="1">
    <source>
        <dbReference type="ARBA" id="ARBA00007692"/>
    </source>
</evidence>
<name>A0A392MWQ9_9FABA</name>
<reference evidence="4 5" key="1">
    <citation type="journal article" date="2018" name="Front. Plant Sci.">
        <title>Red Clover (Trifolium pratense) and Zigzag Clover (T. medium) - A Picture of Genomic Similarities and Differences.</title>
        <authorList>
            <person name="Dluhosova J."/>
            <person name="Istvanek J."/>
            <person name="Nedelnik J."/>
            <person name="Repkova J."/>
        </authorList>
    </citation>
    <scope>NUCLEOTIDE SEQUENCE [LARGE SCALE GENOMIC DNA]</scope>
    <source>
        <strain evidence="5">cv. 10/8</strain>
        <tissue evidence="4">Leaf</tissue>
    </source>
</reference>
<dbReference type="InterPro" id="IPR003690">
    <property type="entry name" value="MTERF"/>
</dbReference>
<keyword evidence="2" id="KW-0805">Transcription regulation</keyword>
<dbReference type="SMART" id="SM00733">
    <property type="entry name" value="Mterf"/>
    <property type="match status" value="3"/>
</dbReference>
<evidence type="ECO:0000313" key="4">
    <source>
        <dbReference type="EMBL" id="MCH91732.1"/>
    </source>
</evidence>
<accession>A0A392MWQ9</accession>
<comment type="similarity">
    <text evidence="1">Belongs to the mTERF family.</text>
</comment>
<dbReference type="AlphaFoldDB" id="A0A392MWQ9"/>
<keyword evidence="2" id="KW-0804">Transcription</keyword>
<dbReference type="GO" id="GO:0006353">
    <property type="term" value="P:DNA-templated transcription termination"/>
    <property type="evidence" value="ECO:0007669"/>
    <property type="project" value="UniProtKB-KW"/>
</dbReference>
<dbReference type="EMBL" id="LXQA010021055">
    <property type="protein sequence ID" value="MCH91732.1"/>
    <property type="molecule type" value="Genomic_DNA"/>
</dbReference>